<evidence type="ECO:0000313" key="2">
    <source>
        <dbReference type="Proteomes" id="UP000282654"/>
    </source>
</evidence>
<accession>A0A3N5BPI1</accession>
<dbReference type="AlphaFoldDB" id="A0A3N5BPI1"/>
<keyword evidence="2" id="KW-1185">Reference proteome</keyword>
<evidence type="ECO:0000313" key="1">
    <source>
        <dbReference type="EMBL" id="RPF49532.1"/>
    </source>
</evidence>
<organism evidence="1 2">
    <name type="scientific">Thermodesulfitimonas autotrophica</name>
    <dbReference type="NCBI Taxonomy" id="1894989"/>
    <lineage>
        <taxon>Bacteria</taxon>
        <taxon>Bacillati</taxon>
        <taxon>Bacillota</taxon>
        <taxon>Clostridia</taxon>
        <taxon>Thermoanaerobacterales</taxon>
        <taxon>Thermoanaerobacteraceae</taxon>
        <taxon>Thermodesulfitimonas</taxon>
    </lineage>
</organism>
<protein>
    <submittedName>
        <fullName evidence="1">Uncharacterized protein</fullName>
    </submittedName>
</protein>
<dbReference type="Proteomes" id="UP000282654">
    <property type="component" value="Unassembled WGS sequence"/>
</dbReference>
<dbReference type="OrthoDB" id="1725673at2"/>
<name>A0A3N5BPI1_9THEO</name>
<proteinExistence type="predicted"/>
<gene>
    <name evidence="1" type="ORF">EDD75_0348</name>
</gene>
<comment type="caution">
    <text evidence="1">The sequence shown here is derived from an EMBL/GenBank/DDBJ whole genome shotgun (WGS) entry which is preliminary data.</text>
</comment>
<sequence>MTAVLHIYAQTSHHDDAFIVGNRQGLLALRRAIDAALESGQSKDSVFVSDGEGFDVYVILQEGDLQSPGWIAAAVPYTAEWAAETRGNAVWPWDKLTKEEQKLVEEEGLA</sequence>
<reference evidence="1 2" key="1">
    <citation type="submission" date="2018-11" db="EMBL/GenBank/DDBJ databases">
        <title>Genomic Encyclopedia of Type Strains, Phase IV (KMG-IV): sequencing the most valuable type-strain genomes for metagenomic binning, comparative biology and taxonomic classification.</title>
        <authorList>
            <person name="Goeker M."/>
        </authorList>
    </citation>
    <scope>NUCLEOTIDE SEQUENCE [LARGE SCALE GENOMIC DNA]</scope>
    <source>
        <strain evidence="1 2">DSM 102936</strain>
    </source>
</reference>
<dbReference type="RefSeq" id="WP_123927116.1">
    <property type="nucleotide sequence ID" value="NZ_RKRE01000001.1"/>
</dbReference>
<dbReference type="EMBL" id="RKRE01000001">
    <property type="protein sequence ID" value="RPF49532.1"/>
    <property type="molecule type" value="Genomic_DNA"/>
</dbReference>